<evidence type="ECO:0000313" key="4">
    <source>
        <dbReference type="EMBL" id="CAF1087943.1"/>
    </source>
</evidence>
<dbReference type="Proteomes" id="UP000663864">
    <property type="component" value="Unassembled WGS sequence"/>
</dbReference>
<evidence type="ECO:0000313" key="11">
    <source>
        <dbReference type="Proteomes" id="UP000663870"/>
    </source>
</evidence>
<feature type="transmembrane region" description="Helical" evidence="1">
    <location>
        <begin position="122"/>
        <end position="143"/>
    </location>
</feature>
<evidence type="ECO:0000313" key="6">
    <source>
        <dbReference type="EMBL" id="CAF1306964.1"/>
    </source>
</evidence>
<evidence type="ECO:0000256" key="1">
    <source>
        <dbReference type="SAM" id="Phobius"/>
    </source>
</evidence>
<keyword evidence="1" id="KW-1133">Transmembrane helix</keyword>
<evidence type="ECO:0000313" key="7">
    <source>
        <dbReference type="EMBL" id="CAF3658549.1"/>
    </source>
</evidence>
<dbReference type="Proteomes" id="UP000663854">
    <property type="component" value="Unassembled WGS sequence"/>
</dbReference>
<sequence>MFPFDRIGAMHIIRIIIEILLILFSHIFGSCRFGIIFGFNNMSSLLFSITILFMTSTDIYYLLLSIFTSETLRRATIFHIIFYSIMSLLSLICCVFSIIGYIYCVQHKYNHLCSNYSCTVLWIGIILTFLLTIIYSGTAKLICCVRGRNIN</sequence>
<evidence type="ECO:0000313" key="9">
    <source>
        <dbReference type="EMBL" id="CAF3839201.1"/>
    </source>
</evidence>
<keyword evidence="1" id="KW-0472">Membrane</keyword>
<dbReference type="EMBL" id="CAJOBE010000554">
    <property type="protein sequence ID" value="CAF3658549.1"/>
    <property type="molecule type" value="Genomic_DNA"/>
</dbReference>
<name>A0A819AGA3_9BILA</name>
<evidence type="ECO:0000313" key="5">
    <source>
        <dbReference type="EMBL" id="CAF1122468.1"/>
    </source>
</evidence>
<dbReference type="OrthoDB" id="10047915at2759"/>
<dbReference type="Proteomes" id="UP000663823">
    <property type="component" value="Unassembled WGS sequence"/>
</dbReference>
<dbReference type="Proteomes" id="UP000663836">
    <property type="component" value="Unassembled WGS sequence"/>
</dbReference>
<dbReference type="PROSITE" id="PS51257">
    <property type="entry name" value="PROKAR_LIPOPROTEIN"/>
    <property type="match status" value="1"/>
</dbReference>
<dbReference type="Proteomes" id="UP000663882">
    <property type="component" value="Unassembled WGS sequence"/>
</dbReference>
<feature type="transmembrane region" description="Helical" evidence="1">
    <location>
        <begin position="80"/>
        <end position="102"/>
    </location>
</feature>
<keyword evidence="1" id="KW-0812">Transmembrane</keyword>
<dbReference type="EMBL" id="CAJNOO010000121">
    <property type="protein sequence ID" value="CAF0814368.1"/>
    <property type="molecule type" value="Genomic_DNA"/>
</dbReference>
<dbReference type="Proteomes" id="UP000663870">
    <property type="component" value="Unassembled WGS sequence"/>
</dbReference>
<protein>
    <submittedName>
        <fullName evidence="8">Uncharacterized protein</fullName>
    </submittedName>
</protein>
<dbReference type="EMBL" id="CAJOBD010001893">
    <property type="protein sequence ID" value="CAF3839201.1"/>
    <property type="molecule type" value="Genomic_DNA"/>
</dbReference>
<accession>A0A819AGA3</accession>
<feature type="transmembrane region" description="Helical" evidence="1">
    <location>
        <begin position="45"/>
        <end position="68"/>
    </location>
</feature>
<gene>
    <name evidence="7" type="ORF">FNK824_LOCUS6410</name>
    <name evidence="9" type="ORF">JBS370_LOCUS17543</name>
    <name evidence="4" type="ORF">JXQ802_LOCUS18530</name>
    <name evidence="8" type="ORF">OTI717_LOCUS17375</name>
    <name evidence="2" type="ORF">PYM288_LOCUS4263</name>
    <name evidence="3" type="ORF">RFH988_LOCUS4599</name>
    <name evidence="5" type="ORF">SEV965_LOCUS16985</name>
    <name evidence="6" type="ORF">ZHD862_LOCUS28275</name>
</gene>
<dbReference type="EMBL" id="CAJNOL010000489">
    <property type="protein sequence ID" value="CAF1087943.1"/>
    <property type="molecule type" value="Genomic_DNA"/>
</dbReference>
<evidence type="ECO:0000313" key="3">
    <source>
        <dbReference type="EMBL" id="CAF0814368.1"/>
    </source>
</evidence>
<dbReference type="EMBL" id="CAJNOU010000954">
    <property type="protein sequence ID" value="CAF1122468.1"/>
    <property type="molecule type" value="Genomic_DNA"/>
</dbReference>
<proteinExistence type="predicted"/>
<dbReference type="EMBL" id="CAJNOT010002336">
    <property type="protein sequence ID" value="CAF1306964.1"/>
    <property type="molecule type" value="Genomic_DNA"/>
</dbReference>
<comment type="caution">
    <text evidence="8">The sequence shown here is derived from an EMBL/GenBank/DDBJ whole genome shotgun (WGS) entry which is preliminary data.</text>
</comment>
<dbReference type="AlphaFoldDB" id="A0A819AGA3"/>
<dbReference type="Proteomes" id="UP000663874">
    <property type="component" value="Unassembled WGS sequence"/>
</dbReference>
<evidence type="ECO:0000313" key="2">
    <source>
        <dbReference type="EMBL" id="CAF0793698.1"/>
    </source>
</evidence>
<feature type="transmembrane region" description="Helical" evidence="1">
    <location>
        <begin position="12"/>
        <end position="39"/>
    </location>
</feature>
<dbReference type="EMBL" id="CAJNOH010000038">
    <property type="protein sequence ID" value="CAF0793698.1"/>
    <property type="molecule type" value="Genomic_DNA"/>
</dbReference>
<evidence type="ECO:0000313" key="10">
    <source>
        <dbReference type="Proteomes" id="UP000663823"/>
    </source>
</evidence>
<organism evidence="8 10">
    <name type="scientific">Rotaria sordida</name>
    <dbReference type="NCBI Taxonomy" id="392033"/>
    <lineage>
        <taxon>Eukaryota</taxon>
        <taxon>Metazoa</taxon>
        <taxon>Spiralia</taxon>
        <taxon>Gnathifera</taxon>
        <taxon>Rotifera</taxon>
        <taxon>Eurotatoria</taxon>
        <taxon>Bdelloidea</taxon>
        <taxon>Philodinida</taxon>
        <taxon>Philodinidae</taxon>
        <taxon>Rotaria</taxon>
    </lineage>
</organism>
<dbReference type="Proteomes" id="UP000663889">
    <property type="component" value="Unassembled WGS sequence"/>
</dbReference>
<dbReference type="EMBL" id="CAJOAX010002285">
    <property type="protein sequence ID" value="CAF3784718.1"/>
    <property type="molecule type" value="Genomic_DNA"/>
</dbReference>
<reference evidence="8" key="1">
    <citation type="submission" date="2021-02" db="EMBL/GenBank/DDBJ databases">
        <authorList>
            <person name="Nowell W R."/>
        </authorList>
    </citation>
    <scope>NUCLEOTIDE SEQUENCE</scope>
</reference>
<evidence type="ECO:0000313" key="8">
    <source>
        <dbReference type="EMBL" id="CAF3784718.1"/>
    </source>
</evidence>
<keyword evidence="11" id="KW-1185">Reference proteome</keyword>